<dbReference type="AlphaFoldDB" id="G3HQ48"/>
<gene>
    <name evidence="1" type="ORF">I79_012942</name>
</gene>
<reference evidence="2" key="1">
    <citation type="journal article" date="2011" name="Nat. Biotechnol.">
        <title>The genomic sequence of the Chinese hamster ovary (CHO)-K1 cell line.</title>
        <authorList>
            <person name="Xu X."/>
            <person name="Nagarajan H."/>
            <person name="Lewis N.E."/>
            <person name="Pan S."/>
            <person name="Cai Z."/>
            <person name="Liu X."/>
            <person name="Chen W."/>
            <person name="Xie M."/>
            <person name="Wang W."/>
            <person name="Hammond S."/>
            <person name="Andersen M.R."/>
            <person name="Neff N."/>
            <person name="Passarelli B."/>
            <person name="Koh W."/>
            <person name="Fan H.C."/>
            <person name="Wang J."/>
            <person name="Gui Y."/>
            <person name="Lee K.H."/>
            <person name="Betenbaugh M.J."/>
            <person name="Quake S.R."/>
            <person name="Famili I."/>
            <person name="Palsson B.O."/>
            <person name="Wang J."/>
        </authorList>
    </citation>
    <scope>NUCLEOTIDE SEQUENCE [LARGE SCALE GENOMIC DNA]</scope>
    <source>
        <strain evidence="2">CHO K1 cell line</strain>
    </source>
</reference>
<proteinExistence type="predicted"/>
<dbReference type="Proteomes" id="UP000001075">
    <property type="component" value="Unassembled WGS sequence"/>
</dbReference>
<name>G3HQ48_CRIGR</name>
<protein>
    <submittedName>
        <fullName evidence="1">Uncharacterized protein</fullName>
    </submittedName>
</protein>
<dbReference type="EMBL" id="JH000598">
    <property type="protein sequence ID" value="EGV96250.1"/>
    <property type="molecule type" value="Genomic_DNA"/>
</dbReference>
<organism evidence="1 2">
    <name type="scientific">Cricetulus griseus</name>
    <name type="common">Chinese hamster</name>
    <name type="synonym">Cricetulus barabensis griseus</name>
    <dbReference type="NCBI Taxonomy" id="10029"/>
    <lineage>
        <taxon>Eukaryota</taxon>
        <taxon>Metazoa</taxon>
        <taxon>Chordata</taxon>
        <taxon>Craniata</taxon>
        <taxon>Vertebrata</taxon>
        <taxon>Euteleostomi</taxon>
        <taxon>Mammalia</taxon>
        <taxon>Eutheria</taxon>
        <taxon>Euarchontoglires</taxon>
        <taxon>Glires</taxon>
        <taxon>Rodentia</taxon>
        <taxon>Myomorpha</taxon>
        <taxon>Muroidea</taxon>
        <taxon>Cricetidae</taxon>
        <taxon>Cricetinae</taxon>
        <taxon>Cricetulus</taxon>
    </lineage>
</organism>
<accession>G3HQ48</accession>
<evidence type="ECO:0000313" key="1">
    <source>
        <dbReference type="EMBL" id="EGV96250.1"/>
    </source>
</evidence>
<dbReference type="InParanoid" id="G3HQ48"/>
<evidence type="ECO:0000313" key="2">
    <source>
        <dbReference type="Proteomes" id="UP000001075"/>
    </source>
</evidence>
<sequence length="67" mass="7578">MSHQVIFRFLKCSKISFTKLEHVPESLGELPKHRLLGLRPCPSSLGTGLGQRIYIFDQVPGDYHAAR</sequence>